<dbReference type="Gene3D" id="1.10.10.10">
    <property type="entry name" value="Winged helix-like DNA-binding domain superfamily/Winged helix DNA-binding domain"/>
    <property type="match status" value="1"/>
</dbReference>
<dbReference type="InterPro" id="IPR036388">
    <property type="entry name" value="WH-like_DNA-bd_sf"/>
</dbReference>
<evidence type="ECO:0000313" key="6">
    <source>
        <dbReference type="Proteomes" id="UP001597387"/>
    </source>
</evidence>
<reference evidence="6" key="1">
    <citation type="journal article" date="2019" name="Int. J. Syst. Evol. Microbiol.">
        <title>The Global Catalogue of Microorganisms (GCM) 10K type strain sequencing project: providing services to taxonomists for standard genome sequencing and annotation.</title>
        <authorList>
            <consortium name="The Broad Institute Genomics Platform"/>
            <consortium name="The Broad Institute Genome Sequencing Center for Infectious Disease"/>
            <person name="Wu L."/>
            <person name="Ma J."/>
        </authorList>
    </citation>
    <scope>NUCLEOTIDE SEQUENCE [LARGE SCALE GENOMIC DNA]</scope>
    <source>
        <strain evidence="6">KCTC 42217</strain>
    </source>
</reference>
<evidence type="ECO:0000313" key="5">
    <source>
        <dbReference type="EMBL" id="MFD2161685.1"/>
    </source>
</evidence>
<dbReference type="PANTHER" id="PTHR44688">
    <property type="entry name" value="DNA-BINDING TRANSCRIPTIONAL ACTIVATOR DEVR_DOSR"/>
    <property type="match status" value="1"/>
</dbReference>
<sequence>MQNLSVQDIIADSIGEISRTADKLPGVVIIHDLRDWSVAWMSKKGLDQLGVSLEEVTKITAEEYYAKYFNKEDSEDYVPKILGLLQQNNDDEICTFFQQVRLRENEDWDWHFSSVKILARDSAGNPLLTITMAFPIDSMHHMAKKASRLLKENNFLRRNSVLYAKLSKRERDVLRLMALGKGATETSEELFISTHTVETHRKNIKKKLQTTSFYEITEYARAFDLI</sequence>
<dbReference type="CDD" id="cd06170">
    <property type="entry name" value="LuxR_C_like"/>
    <property type="match status" value="1"/>
</dbReference>
<name>A0ABW4ZI18_9SPHI</name>
<evidence type="ECO:0000259" key="4">
    <source>
        <dbReference type="PROSITE" id="PS50043"/>
    </source>
</evidence>
<feature type="domain" description="HTH luxR-type" evidence="4">
    <location>
        <begin position="159"/>
        <end position="224"/>
    </location>
</feature>
<dbReference type="PRINTS" id="PR00038">
    <property type="entry name" value="HTHLUXR"/>
</dbReference>
<gene>
    <name evidence="5" type="ORF">ACFSJU_04720</name>
</gene>
<dbReference type="InterPro" id="IPR016032">
    <property type="entry name" value="Sig_transdc_resp-reg_C-effctor"/>
</dbReference>
<keyword evidence="1" id="KW-0805">Transcription regulation</keyword>
<comment type="caution">
    <text evidence="5">The sequence shown here is derived from an EMBL/GenBank/DDBJ whole genome shotgun (WGS) entry which is preliminary data.</text>
</comment>
<keyword evidence="2" id="KW-0238">DNA-binding</keyword>
<evidence type="ECO:0000256" key="1">
    <source>
        <dbReference type="ARBA" id="ARBA00023015"/>
    </source>
</evidence>
<accession>A0ABW4ZI18</accession>
<dbReference type="EMBL" id="JBHUHZ010000001">
    <property type="protein sequence ID" value="MFD2161685.1"/>
    <property type="molecule type" value="Genomic_DNA"/>
</dbReference>
<dbReference type="RefSeq" id="WP_255898765.1">
    <property type="nucleotide sequence ID" value="NZ_JAFMZO010000001.1"/>
</dbReference>
<dbReference type="Proteomes" id="UP001597387">
    <property type="component" value="Unassembled WGS sequence"/>
</dbReference>
<protein>
    <submittedName>
        <fullName evidence="5">Response regulator transcription factor</fullName>
    </submittedName>
</protein>
<dbReference type="InterPro" id="IPR000792">
    <property type="entry name" value="Tscrpt_reg_LuxR_C"/>
</dbReference>
<dbReference type="PANTHER" id="PTHR44688:SF16">
    <property type="entry name" value="DNA-BINDING TRANSCRIPTIONAL ACTIVATOR DEVR_DOSR"/>
    <property type="match status" value="1"/>
</dbReference>
<evidence type="ECO:0000256" key="2">
    <source>
        <dbReference type="ARBA" id="ARBA00023125"/>
    </source>
</evidence>
<dbReference type="SUPFAM" id="SSF46894">
    <property type="entry name" value="C-terminal effector domain of the bipartite response regulators"/>
    <property type="match status" value="1"/>
</dbReference>
<dbReference type="PROSITE" id="PS50043">
    <property type="entry name" value="HTH_LUXR_2"/>
    <property type="match status" value="1"/>
</dbReference>
<keyword evidence="6" id="KW-1185">Reference proteome</keyword>
<organism evidence="5 6">
    <name type="scientific">Paradesertivirga mongoliensis</name>
    <dbReference type="NCBI Taxonomy" id="2100740"/>
    <lineage>
        <taxon>Bacteria</taxon>
        <taxon>Pseudomonadati</taxon>
        <taxon>Bacteroidota</taxon>
        <taxon>Sphingobacteriia</taxon>
        <taxon>Sphingobacteriales</taxon>
        <taxon>Sphingobacteriaceae</taxon>
        <taxon>Paradesertivirga</taxon>
    </lineage>
</organism>
<keyword evidence="3" id="KW-0804">Transcription</keyword>
<proteinExistence type="predicted"/>
<dbReference type="Pfam" id="PF00196">
    <property type="entry name" value="GerE"/>
    <property type="match status" value="1"/>
</dbReference>
<evidence type="ECO:0000256" key="3">
    <source>
        <dbReference type="ARBA" id="ARBA00023163"/>
    </source>
</evidence>
<dbReference type="SMART" id="SM00421">
    <property type="entry name" value="HTH_LUXR"/>
    <property type="match status" value="1"/>
</dbReference>